<dbReference type="Pfam" id="PF23973">
    <property type="entry name" value="DUF7299"/>
    <property type="match status" value="1"/>
</dbReference>
<dbReference type="EMBL" id="AY308796">
    <property type="protein sequence ID" value="AAR09258.1"/>
    <property type="molecule type" value="Genomic_DNA"/>
</dbReference>
<protein>
    <submittedName>
        <fullName evidence="1">Membrane protein</fullName>
    </submittedName>
</protein>
<reference evidence="1 2" key="1">
    <citation type="submission" date="2003-10" db="EMBL/GenBank/DDBJ databases">
        <title>The TolC and LPS Specific (TLS) Bacteriophage Genome.</title>
        <authorList>
            <person name="German G.J."/>
            <person name="DeGiulio J.V."/>
            <person name="Misra R."/>
        </authorList>
    </citation>
    <scope>NUCLEOTIDE SEQUENCE [LARGE SCALE GENOMIC DNA]</scope>
</reference>
<accession>A5PIY5</accession>
<sequence>MLMFIAGFGFCALICFVLYLCFSWCALGRIKENELVIASYKNKSDVWEITRNYEKIADEIAFSRKFGKPGSIKYID</sequence>
<dbReference type="InterPro" id="IPR055723">
    <property type="entry name" value="DUF7299"/>
</dbReference>
<organism evidence="1 2">
    <name type="scientific">Escherichia phage Tls</name>
    <dbReference type="NCBI Taxonomy" id="2892339"/>
    <lineage>
        <taxon>Viruses</taxon>
        <taxon>Duplodnaviria</taxon>
        <taxon>Heunggongvirae</taxon>
        <taxon>Uroviricota</taxon>
        <taxon>Caudoviricetes</taxon>
        <taxon>Drexlerviridae</taxon>
        <taxon>Tempevirinae</taxon>
        <taxon>Tlsvirus</taxon>
        <taxon>Tlsvirus TLS</taxon>
    </lineage>
</organism>
<dbReference type="KEGG" id="vg:5220008"/>
<name>A5PIY5_9CAUD</name>
<evidence type="ECO:0000313" key="1">
    <source>
        <dbReference type="EMBL" id="AAR09258.1"/>
    </source>
</evidence>
<dbReference type="OrthoDB" id="23743at10239"/>
<gene>
    <name evidence="1" type="ORF">GJGTLS_28</name>
</gene>
<keyword evidence="2" id="KW-1185">Reference proteome</keyword>
<proteinExistence type="predicted"/>
<evidence type="ECO:0000313" key="2">
    <source>
        <dbReference type="Proteomes" id="UP000006550"/>
    </source>
</evidence>
<dbReference type="Proteomes" id="UP000006550">
    <property type="component" value="Segment"/>
</dbReference>